<organism evidence="2 3">
    <name type="scientific">Candidatus Collierbacteria bacterium GW2011_GWA2_44_99</name>
    <dbReference type="NCBI Taxonomy" id="1618380"/>
    <lineage>
        <taxon>Bacteria</taxon>
        <taxon>Candidatus Collieribacteriota</taxon>
    </lineage>
</organism>
<sequence length="143" mass="16364">MQINLIGKKRRGQGSKNWFSILMIVAFAVLGLYFLVNTAYVMIRLTQIKRELQKVDREIESASVAISANKEALAEYVLSKHILDKMSTLKQENFRYKDYLDQVAKLMPANAVLTNIDFTIKGWVAASVTLPKLHFEIKTNDRN</sequence>
<evidence type="ECO:0000313" key="3">
    <source>
        <dbReference type="Proteomes" id="UP000034797"/>
    </source>
</evidence>
<proteinExistence type="predicted"/>
<dbReference type="AlphaFoldDB" id="A0A0G1KNY2"/>
<feature type="transmembrane region" description="Helical" evidence="1">
    <location>
        <begin position="21"/>
        <end position="43"/>
    </location>
</feature>
<gene>
    <name evidence="2" type="ORF">UW84_C0033G0010</name>
</gene>
<comment type="caution">
    <text evidence="2">The sequence shown here is derived from an EMBL/GenBank/DDBJ whole genome shotgun (WGS) entry which is preliminary data.</text>
</comment>
<keyword evidence="1" id="KW-0472">Membrane</keyword>
<evidence type="ECO:0000256" key="1">
    <source>
        <dbReference type="SAM" id="Phobius"/>
    </source>
</evidence>
<evidence type="ECO:0000313" key="2">
    <source>
        <dbReference type="EMBL" id="KKT85396.1"/>
    </source>
</evidence>
<dbReference type="Proteomes" id="UP000034797">
    <property type="component" value="Unassembled WGS sequence"/>
</dbReference>
<name>A0A0G1KNY2_9BACT</name>
<protein>
    <submittedName>
        <fullName evidence="2">Uncharacterized protein</fullName>
    </submittedName>
</protein>
<reference evidence="2 3" key="1">
    <citation type="journal article" date="2015" name="Nature">
        <title>rRNA introns, odd ribosomes, and small enigmatic genomes across a large radiation of phyla.</title>
        <authorList>
            <person name="Brown C.T."/>
            <person name="Hug L.A."/>
            <person name="Thomas B.C."/>
            <person name="Sharon I."/>
            <person name="Castelle C.J."/>
            <person name="Singh A."/>
            <person name="Wilkins M.J."/>
            <person name="Williams K.H."/>
            <person name="Banfield J.F."/>
        </authorList>
    </citation>
    <scope>NUCLEOTIDE SEQUENCE [LARGE SCALE GENOMIC DNA]</scope>
</reference>
<accession>A0A0G1KNY2</accession>
<keyword evidence="1" id="KW-1133">Transmembrane helix</keyword>
<dbReference type="EMBL" id="LCJW01000033">
    <property type="protein sequence ID" value="KKT85396.1"/>
    <property type="molecule type" value="Genomic_DNA"/>
</dbReference>
<keyword evidence="1" id="KW-0812">Transmembrane</keyword>